<dbReference type="InterPro" id="IPR003346">
    <property type="entry name" value="Transposase_20"/>
</dbReference>
<evidence type="ECO:0000313" key="3">
    <source>
        <dbReference type="EMBL" id="QNF31215.1"/>
    </source>
</evidence>
<name>A0A7G7G231_9BACT</name>
<dbReference type="PANTHER" id="PTHR33055:SF13">
    <property type="entry name" value="TRANSPOSASE"/>
    <property type="match status" value="1"/>
</dbReference>
<evidence type="ECO:0000313" key="4">
    <source>
        <dbReference type="Proteomes" id="UP000515237"/>
    </source>
</evidence>
<dbReference type="EMBL" id="CP055154">
    <property type="protein sequence ID" value="QNF31215.1"/>
    <property type="molecule type" value="Genomic_DNA"/>
</dbReference>
<evidence type="ECO:0000259" key="1">
    <source>
        <dbReference type="Pfam" id="PF01548"/>
    </source>
</evidence>
<dbReference type="PANTHER" id="PTHR33055">
    <property type="entry name" value="TRANSPOSASE FOR INSERTION SEQUENCE ELEMENT IS1111A"/>
    <property type="match status" value="1"/>
</dbReference>
<dbReference type="NCBIfam" id="NF033542">
    <property type="entry name" value="transpos_IS110"/>
    <property type="match status" value="1"/>
</dbReference>
<feature type="domain" description="Transposase IS110-like N-terminal" evidence="1">
    <location>
        <begin position="22"/>
        <end position="165"/>
    </location>
</feature>
<gene>
    <name evidence="3" type="ORF">HUW51_00210</name>
</gene>
<protein>
    <submittedName>
        <fullName evidence="3">IS110 family transposase</fullName>
    </submittedName>
</protein>
<organism evidence="3 4">
    <name type="scientific">Adhaeribacter swui</name>
    <dbReference type="NCBI Taxonomy" id="2086471"/>
    <lineage>
        <taxon>Bacteria</taxon>
        <taxon>Pseudomonadati</taxon>
        <taxon>Bacteroidota</taxon>
        <taxon>Cytophagia</taxon>
        <taxon>Cytophagales</taxon>
        <taxon>Hymenobacteraceae</taxon>
        <taxon>Adhaeribacter</taxon>
    </lineage>
</organism>
<sequence>MKKSKSPDKSTVNLPLVNANAAGIDVGDTIHAVAVPADRDPIAVRTFGTMTCDLEAIAAWLQACHVDTVAMESTGVYWKPLFSLLIQSGFEVYLVNAKQVRNVSGRKNDEDDARWIQKLHSCGLLQSSYLPDSEQEGLRTLVRHRRTLLLDRSRCVLRMQKALEMMNVKLHTLIRDITGKTGTLIIEAIVQGNRTPEHFLTCIAPNIRADRATILKSLQGNWREEQLYLLADCYACYQFYTERIASCDKVIEQQLQQYQHQLFPETEPKPEMISTKKANRNKPEFNTCNYLKSIHGVDVMAIYGISDIAALELLAETGTDMSKWPSAKHFVSWLNLCPNNKISGGKLISSTLMKKKPNAASQAFRNAANAIQRSDNWLADYFRRMKAKGGNRYAMLATANKMATIYYKMLSCQQEFKPVDLVSYQQKYRQTKIFYLERKLNDLKKQAA</sequence>
<dbReference type="Pfam" id="PF02371">
    <property type="entry name" value="Transposase_20"/>
    <property type="match status" value="1"/>
</dbReference>
<geneLocation type="plasmid" evidence="3 4">
    <name>unnamed1</name>
</geneLocation>
<dbReference type="Proteomes" id="UP000515237">
    <property type="component" value="Plasmid unnamed1"/>
</dbReference>
<reference evidence="3 4" key="1">
    <citation type="journal article" date="2018" name="Int. J. Syst. Evol. Microbiol.">
        <title>Adhaeribacter swui sp. nov., isolated from wet mud.</title>
        <authorList>
            <person name="Kim D.U."/>
            <person name="Kim K.W."/>
            <person name="Kang M.S."/>
            <person name="Kim J.Y."/>
            <person name="Jang J.H."/>
            <person name="Kim M.K."/>
        </authorList>
    </citation>
    <scope>NUCLEOTIDE SEQUENCE [LARGE SCALE GENOMIC DNA]</scope>
    <source>
        <strain evidence="3 4">KCTC 52873</strain>
        <plasmid evidence="3">unnamed1</plasmid>
    </source>
</reference>
<dbReference type="InterPro" id="IPR002525">
    <property type="entry name" value="Transp_IS110-like_N"/>
</dbReference>
<dbReference type="RefSeq" id="WP_185269897.1">
    <property type="nucleotide sequence ID" value="NZ_CP055154.1"/>
</dbReference>
<feature type="domain" description="Transposase IS116/IS110/IS902 C-terminal" evidence="2">
    <location>
        <begin position="299"/>
        <end position="382"/>
    </location>
</feature>
<dbReference type="AlphaFoldDB" id="A0A7G7G231"/>
<accession>A0A7G7G231</accession>
<evidence type="ECO:0000259" key="2">
    <source>
        <dbReference type="Pfam" id="PF02371"/>
    </source>
</evidence>
<dbReference type="KEGG" id="aswu:HUW51_00210"/>
<keyword evidence="3" id="KW-0614">Plasmid</keyword>
<dbReference type="GO" id="GO:0003677">
    <property type="term" value="F:DNA binding"/>
    <property type="evidence" value="ECO:0007669"/>
    <property type="project" value="InterPro"/>
</dbReference>
<dbReference type="InterPro" id="IPR047650">
    <property type="entry name" value="Transpos_IS110"/>
</dbReference>
<dbReference type="Pfam" id="PF01548">
    <property type="entry name" value="DEDD_Tnp_IS110"/>
    <property type="match status" value="1"/>
</dbReference>
<dbReference type="GO" id="GO:0006313">
    <property type="term" value="P:DNA transposition"/>
    <property type="evidence" value="ECO:0007669"/>
    <property type="project" value="InterPro"/>
</dbReference>
<dbReference type="GO" id="GO:0004803">
    <property type="term" value="F:transposase activity"/>
    <property type="evidence" value="ECO:0007669"/>
    <property type="project" value="InterPro"/>
</dbReference>
<proteinExistence type="predicted"/>
<keyword evidence="4" id="KW-1185">Reference proteome</keyword>